<keyword evidence="4" id="KW-0687">Ribonucleoprotein</keyword>
<dbReference type="Pfam" id="PF01250">
    <property type="entry name" value="Ribosomal_S6"/>
    <property type="match status" value="1"/>
</dbReference>
<accession>A0A0L7R7X8</accession>
<evidence type="ECO:0000313" key="4">
    <source>
        <dbReference type="EMBL" id="KOC66949.1"/>
    </source>
</evidence>
<dbReference type="InterPro" id="IPR014717">
    <property type="entry name" value="Transl_elong_EF1B/ribsomal_bS6"/>
</dbReference>
<dbReference type="InterPro" id="IPR035980">
    <property type="entry name" value="Ribosomal_bS6_sf"/>
</dbReference>
<sequence length="150" mass="17446">MPTYEMPLLLRIGSKVEYTNILKAVANEIFESGGFIRRIENWGDKELPCKAPAHGKVHTHAGHFMFCFDSPPSEIFNIYDYCKRNLSIIRTQIYKEFVPSKNVECSLEEELLPPAYRPNVQKLLEESKKHKSGKVKFHYNSGLDYYPFIK</sequence>
<dbReference type="Gene3D" id="3.30.70.60">
    <property type="match status" value="1"/>
</dbReference>
<evidence type="ECO:0000256" key="2">
    <source>
        <dbReference type="ARBA" id="ARBA00035170"/>
    </source>
</evidence>
<dbReference type="AlphaFoldDB" id="A0A0L7R7X8"/>
<dbReference type="GO" id="GO:0003735">
    <property type="term" value="F:structural constituent of ribosome"/>
    <property type="evidence" value="ECO:0007669"/>
    <property type="project" value="InterPro"/>
</dbReference>
<dbReference type="PANTHER" id="PTHR21011:SF1">
    <property type="entry name" value="SMALL RIBOSOMAL SUBUNIT PROTEIN BS6M"/>
    <property type="match status" value="1"/>
</dbReference>
<gene>
    <name evidence="4" type="ORF">WH47_12376</name>
</gene>
<dbReference type="InterPro" id="IPR000529">
    <property type="entry name" value="Ribosomal_bS6"/>
</dbReference>
<name>A0A0L7R7X8_9HYME</name>
<dbReference type="GO" id="GO:0070181">
    <property type="term" value="F:small ribosomal subunit rRNA binding"/>
    <property type="evidence" value="ECO:0007669"/>
    <property type="project" value="TreeGrafter"/>
</dbReference>
<evidence type="ECO:0000313" key="5">
    <source>
        <dbReference type="Proteomes" id="UP000053825"/>
    </source>
</evidence>
<dbReference type="GO" id="GO:0005763">
    <property type="term" value="C:mitochondrial small ribosomal subunit"/>
    <property type="evidence" value="ECO:0007669"/>
    <property type="project" value="TreeGrafter"/>
</dbReference>
<organism evidence="4 5">
    <name type="scientific">Habropoda laboriosa</name>
    <dbReference type="NCBI Taxonomy" id="597456"/>
    <lineage>
        <taxon>Eukaryota</taxon>
        <taxon>Metazoa</taxon>
        <taxon>Ecdysozoa</taxon>
        <taxon>Arthropoda</taxon>
        <taxon>Hexapoda</taxon>
        <taxon>Insecta</taxon>
        <taxon>Pterygota</taxon>
        <taxon>Neoptera</taxon>
        <taxon>Endopterygota</taxon>
        <taxon>Hymenoptera</taxon>
        <taxon>Apocrita</taxon>
        <taxon>Aculeata</taxon>
        <taxon>Apoidea</taxon>
        <taxon>Anthophila</taxon>
        <taxon>Apidae</taxon>
        <taxon>Habropoda</taxon>
    </lineage>
</organism>
<reference evidence="4 5" key="1">
    <citation type="submission" date="2015-07" db="EMBL/GenBank/DDBJ databases">
        <title>The genome of Habropoda laboriosa.</title>
        <authorList>
            <person name="Pan H."/>
            <person name="Kapheim K."/>
        </authorList>
    </citation>
    <scope>NUCLEOTIDE SEQUENCE [LARGE SCALE GENOMIC DNA]</scope>
    <source>
        <strain evidence="4">0110345459</strain>
    </source>
</reference>
<keyword evidence="5" id="KW-1185">Reference proteome</keyword>
<protein>
    <recommendedName>
        <fullName evidence="2">Small ribosomal subunit protein bS6m</fullName>
    </recommendedName>
    <alternativeName>
        <fullName evidence="3">28S ribosomal protein S6, mitochondrial</fullName>
    </alternativeName>
</protein>
<dbReference type="GO" id="GO:0006412">
    <property type="term" value="P:translation"/>
    <property type="evidence" value="ECO:0007669"/>
    <property type="project" value="InterPro"/>
</dbReference>
<evidence type="ECO:0000256" key="1">
    <source>
        <dbReference type="ARBA" id="ARBA00009512"/>
    </source>
</evidence>
<dbReference type="SUPFAM" id="SSF54995">
    <property type="entry name" value="Ribosomal protein S6"/>
    <property type="match status" value="1"/>
</dbReference>
<evidence type="ECO:0000256" key="3">
    <source>
        <dbReference type="ARBA" id="ARBA00035365"/>
    </source>
</evidence>
<keyword evidence="4" id="KW-0689">Ribosomal protein</keyword>
<dbReference type="OrthoDB" id="268530at2759"/>
<comment type="similarity">
    <text evidence="1">Belongs to the bacterial ribosomal protein bS6 family.</text>
</comment>
<dbReference type="EMBL" id="KQ414637">
    <property type="protein sequence ID" value="KOC66949.1"/>
    <property type="molecule type" value="Genomic_DNA"/>
</dbReference>
<proteinExistence type="inferred from homology"/>
<dbReference type="STRING" id="597456.A0A0L7R7X8"/>
<dbReference type="CDD" id="cd15465">
    <property type="entry name" value="bS6_mito"/>
    <property type="match status" value="1"/>
</dbReference>
<dbReference type="PANTHER" id="PTHR21011">
    <property type="entry name" value="MITOCHONDRIAL 28S RIBOSOMAL PROTEIN S6"/>
    <property type="match status" value="1"/>
</dbReference>
<dbReference type="Proteomes" id="UP000053825">
    <property type="component" value="Unassembled WGS sequence"/>
</dbReference>